<sequence>MFTNQDIIKIAMKQSALDINCLEEDFLKEDNVVVRSEVGALAKKYYKEPVACNLVSYGNNIVASVRDEYRAIVKAYIDKFEFYHCFETPNLHWLESRLYKYEQKICFMAEYFLPDMKRLQPLSSEYEIRFMTPENLVDLYLPEWSNALCEKRKELDVLGIGAYEKGKLIGLAGCSADCEDMWQIGVDVLPAYRKKGIAATLTSNLAMEILERNKVPFYCCAWSNIRSARNAIKSGFSPAWVEMTVKPKVLVDEMNQ</sequence>
<dbReference type="SUPFAM" id="SSF55729">
    <property type="entry name" value="Acyl-CoA N-acyltransferases (Nat)"/>
    <property type="match status" value="1"/>
</dbReference>
<dbReference type="InterPro" id="IPR000182">
    <property type="entry name" value="GNAT_dom"/>
</dbReference>
<accession>A0A4Q7P2F7</accession>
<dbReference type="CDD" id="cd04301">
    <property type="entry name" value="NAT_SF"/>
    <property type="match status" value="1"/>
</dbReference>
<protein>
    <submittedName>
        <fullName evidence="2">GNAT acetyltransferase-like protein</fullName>
    </submittedName>
</protein>
<name>A0A4Q7P2F7_9FIRM</name>
<keyword evidence="2" id="KW-0808">Transferase</keyword>
<feature type="domain" description="N-acetyltransferase" evidence="1">
    <location>
        <begin position="114"/>
        <end position="256"/>
    </location>
</feature>
<dbReference type="EMBL" id="SGXF01000007">
    <property type="protein sequence ID" value="RZS92842.1"/>
    <property type="molecule type" value="Genomic_DNA"/>
</dbReference>
<dbReference type="OrthoDB" id="1689703at2"/>
<gene>
    <name evidence="2" type="ORF">EV209_2917</name>
</gene>
<keyword evidence="3" id="KW-1185">Reference proteome</keyword>
<proteinExistence type="predicted"/>
<dbReference type="GO" id="GO:0016747">
    <property type="term" value="F:acyltransferase activity, transferring groups other than amino-acyl groups"/>
    <property type="evidence" value="ECO:0007669"/>
    <property type="project" value="InterPro"/>
</dbReference>
<dbReference type="PROSITE" id="PS51186">
    <property type="entry name" value="GNAT"/>
    <property type="match status" value="1"/>
</dbReference>
<evidence type="ECO:0000259" key="1">
    <source>
        <dbReference type="PROSITE" id="PS51186"/>
    </source>
</evidence>
<dbReference type="InterPro" id="IPR027365">
    <property type="entry name" value="GNAT_acetyltra_YdfB-like"/>
</dbReference>
<dbReference type="Gene3D" id="3.40.630.30">
    <property type="match status" value="1"/>
</dbReference>
<evidence type="ECO:0000313" key="3">
    <source>
        <dbReference type="Proteomes" id="UP000292927"/>
    </source>
</evidence>
<comment type="caution">
    <text evidence="2">The sequence shown here is derived from an EMBL/GenBank/DDBJ whole genome shotgun (WGS) entry which is preliminary data.</text>
</comment>
<dbReference type="Proteomes" id="UP000292927">
    <property type="component" value="Unassembled WGS sequence"/>
</dbReference>
<dbReference type="AlphaFoldDB" id="A0A4Q7P2F7"/>
<evidence type="ECO:0000313" key="2">
    <source>
        <dbReference type="EMBL" id="RZS92842.1"/>
    </source>
</evidence>
<reference evidence="2 3" key="1">
    <citation type="submission" date="2019-02" db="EMBL/GenBank/DDBJ databases">
        <title>Genomic Encyclopedia of Type Strains, Phase IV (KMG-IV): sequencing the most valuable type-strain genomes for metagenomic binning, comparative biology and taxonomic classification.</title>
        <authorList>
            <person name="Goeker M."/>
        </authorList>
    </citation>
    <scope>NUCLEOTIDE SEQUENCE [LARGE SCALE GENOMIC DNA]</scope>
    <source>
        <strain evidence="2 3">DSM 29486</strain>
    </source>
</reference>
<dbReference type="RefSeq" id="WP_130436155.1">
    <property type="nucleotide sequence ID" value="NZ_SGXF01000007.1"/>
</dbReference>
<organism evidence="2 3">
    <name type="scientific">Cuneatibacter caecimuris</name>
    <dbReference type="NCBI Taxonomy" id="1796618"/>
    <lineage>
        <taxon>Bacteria</taxon>
        <taxon>Bacillati</taxon>
        <taxon>Bacillota</taxon>
        <taxon>Clostridia</taxon>
        <taxon>Lachnospirales</taxon>
        <taxon>Lachnospiraceae</taxon>
        <taxon>Cuneatibacter</taxon>
    </lineage>
</organism>
<dbReference type="InterPro" id="IPR016181">
    <property type="entry name" value="Acyl_CoA_acyltransferase"/>
</dbReference>
<dbReference type="Pfam" id="PF12746">
    <property type="entry name" value="GNAT_acetyltran"/>
    <property type="match status" value="1"/>
</dbReference>